<name>A0A085LUQ5_9BILA</name>
<keyword evidence="2" id="KW-0812">Transmembrane</keyword>
<evidence type="ECO:0000256" key="2">
    <source>
        <dbReference type="SAM" id="Phobius"/>
    </source>
</evidence>
<evidence type="ECO:0008006" key="5">
    <source>
        <dbReference type="Google" id="ProtNLM"/>
    </source>
</evidence>
<gene>
    <name evidence="3" type="ORF">M513_10412</name>
</gene>
<feature type="compositionally biased region" description="Low complexity" evidence="1">
    <location>
        <begin position="192"/>
        <end position="204"/>
    </location>
</feature>
<protein>
    <recommendedName>
        <fullName evidence="5">DUF19 domain-containing protein</fullName>
    </recommendedName>
</protein>
<evidence type="ECO:0000313" key="3">
    <source>
        <dbReference type="EMBL" id="KFD48701.1"/>
    </source>
</evidence>
<proteinExistence type="predicted"/>
<evidence type="ECO:0000313" key="4">
    <source>
        <dbReference type="Proteomes" id="UP000030764"/>
    </source>
</evidence>
<dbReference type="Proteomes" id="UP000030764">
    <property type="component" value="Unassembled WGS sequence"/>
</dbReference>
<reference evidence="3 4" key="1">
    <citation type="journal article" date="2014" name="Nat. Genet.">
        <title>Genome and transcriptome of the porcine whipworm Trichuris suis.</title>
        <authorList>
            <person name="Jex A.R."/>
            <person name="Nejsum P."/>
            <person name="Schwarz E.M."/>
            <person name="Hu L."/>
            <person name="Young N.D."/>
            <person name="Hall R.S."/>
            <person name="Korhonen P.K."/>
            <person name="Liao S."/>
            <person name="Thamsborg S."/>
            <person name="Xia J."/>
            <person name="Xu P."/>
            <person name="Wang S."/>
            <person name="Scheerlinck J.P."/>
            <person name="Hofmann A."/>
            <person name="Sternberg P.W."/>
            <person name="Wang J."/>
            <person name="Gasser R.B."/>
        </authorList>
    </citation>
    <scope>NUCLEOTIDE SEQUENCE [LARGE SCALE GENOMIC DNA]</scope>
    <source>
        <strain evidence="3">DCEP-RM93M</strain>
    </source>
</reference>
<evidence type="ECO:0000256" key="1">
    <source>
        <dbReference type="SAM" id="MobiDB-lite"/>
    </source>
</evidence>
<feature type="region of interest" description="Disordered" evidence="1">
    <location>
        <begin position="125"/>
        <end position="215"/>
    </location>
</feature>
<dbReference type="EMBL" id="KL363286">
    <property type="protein sequence ID" value="KFD48701.1"/>
    <property type="molecule type" value="Genomic_DNA"/>
</dbReference>
<feature type="compositionally biased region" description="Pro residues" evidence="1">
    <location>
        <begin position="171"/>
        <end position="191"/>
    </location>
</feature>
<feature type="transmembrane region" description="Helical" evidence="2">
    <location>
        <begin position="45"/>
        <end position="68"/>
    </location>
</feature>
<organism evidence="3 4">
    <name type="scientific">Trichuris suis</name>
    <name type="common">pig whipworm</name>
    <dbReference type="NCBI Taxonomy" id="68888"/>
    <lineage>
        <taxon>Eukaryota</taxon>
        <taxon>Metazoa</taxon>
        <taxon>Ecdysozoa</taxon>
        <taxon>Nematoda</taxon>
        <taxon>Enoplea</taxon>
        <taxon>Dorylaimia</taxon>
        <taxon>Trichinellida</taxon>
        <taxon>Trichuridae</taxon>
        <taxon>Trichuris</taxon>
    </lineage>
</organism>
<keyword evidence="2" id="KW-0472">Membrane</keyword>
<sequence>MVTRDLWFPRGCDLLKSKTCLPDQWYKIEEKIGTDHFCRKMTRSLGVMPICSAALLIVALLVPSNYALVVETCGNNVTKYLDCVDDRFWAALDQQLEAEMKNTEEEVTQCFTAYECIAPEMLEYPRGHGDHKRPHGHGSHKGPNGPKEERPPKPPRPFDAILPSFGRPKPFGRPPPPPPPPGPFEPPPPPLETTSMPSSTPLTFTDSSEKPQFDRPFFKQPYGRFGNIPMFLTKFVLNEEYFPGSNGQELSETFGECMKTFEDQQRELFQQCLSEEMPGFVEPKNGIPTQCNAHVQGGTHRLFHQRHEQDSLERYAFDYLNFEDNCPSENVALVRKCLSNTFAKSHKSSFDILNKAKDIKVLRCQIGSECLEEMNAECKLDIQNFGATACGCLAKQKDALVDLAYNNIEKCTGFKPKKELVDEEIGSKIEIFCQNYEESDNFCEGI</sequence>
<keyword evidence="2" id="KW-1133">Transmembrane helix</keyword>
<dbReference type="AlphaFoldDB" id="A0A085LUQ5"/>
<dbReference type="SUPFAM" id="SSF101447">
    <property type="entry name" value="Formin homology 2 domain (FH2 domain)"/>
    <property type="match status" value="1"/>
</dbReference>
<feature type="compositionally biased region" description="Basic residues" evidence="1">
    <location>
        <begin position="129"/>
        <end position="140"/>
    </location>
</feature>
<keyword evidence="4" id="KW-1185">Reference proteome</keyword>
<accession>A0A085LUQ5</accession>